<dbReference type="PANTHER" id="PTHR43118">
    <property type="entry name" value="RHAMNOGALACTURONAN LYASE (EUROFUNG)"/>
    <property type="match status" value="1"/>
</dbReference>
<reference evidence="3 4" key="1">
    <citation type="submission" date="2017-11" db="EMBL/GenBank/DDBJ databases">
        <title>Animal gut microbial communities from fecal samples from Wisconsin, USA.</title>
        <authorList>
            <person name="Neumann A."/>
        </authorList>
    </citation>
    <scope>NUCLEOTIDE SEQUENCE [LARGE SCALE GENOMIC DNA]</scope>
    <source>
        <strain evidence="3 4">UWS3</strain>
    </source>
</reference>
<evidence type="ECO:0000313" key="4">
    <source>
        <dbReference type="Proteomes" id="UP000231134"/>
    </source>
</evidence>
<dbReference type="EMBL" id="PGEX01000001">
    <property type="protein sequence ID" value="PJJ41973.1"/>
    <property type="molecule type" value="Genomic_DNA"/>
</dbReference>
<keyword evidence="1" id="KW-0732">Signal</keyword>
<feature type="chain" id="PRO_5014670333" evidence="1">
    <location>
        <begin position="21"/>
        <end position="957"/>
    </location>
</feature>
<dbReference type="Pfam" id="PF21348">
    <property type="entry name" value="RGL11_C"/>
    <property type="match status" value="1"/>
</dbReference>
<dbReference type="InterPro" id="IPR005084">
    <property type="entry name" value="CBM6"/>
</dbReference>
<organism evidence="3 4">
    <name type="scientific">Hallerella succinigenes</name>
    <dbReference type="NCBI Taxonomy" id="1896222"/>
    <lineage>
        <taxon>Bacteria</taxon>
        <taxon>Pseudomonadati</taxon>
        <taxon>Fibrobacterota</taxon>
        <taxon>Fibrobacteria</taxon>
        <taxon>Fibrobacterales</taxon>
        <taxon>Fibrobacteraceae</taxon>
        <taxon>Hallerella</taxon>
    </lineage>
</organism>
<gene>
    <name evidence="3" type="ORF">BGX16_1987</name>
</gene>
<dbReference type="Gene3D" id="2.60.40.10">
    <property type="entry name" value="Immunoglobulins"/>
    <property type="match status" value="2"/>
</dbReference>
<keyword evidence="3" id="KW-0456">Lyase</keyword>
<dbReference type="GO" id="GO:0016829">
    <property type="term" value="F:lyase activity"/>
    <property type="evidence" value="ECO:0007669"/>
    <property type="project" value="UniProtKB-KW"/>
</dbReference>
<dbReference type="Gene3D" id="2.60.120.260">
    <property type="entry name" value="Galactose-binding domain-like"/>
    <property type="match status" value="1"/>
</dbReference>
<evidence type="ECO:0000313" key="3">
    <source>
        <dbReference type="EMBL" id="PJJ41973.1"/>
    </source>
</evidence>
<dbReference type="InterPro" id="IPR013783">
    <property type="entry name" value="Ig-like_fold"/>
</dbReference>
<dbReference type="Proteomes" id="UP000231134">
    <property type="component" value="Unassembled WGS sequence"/>
</dbReference>
<comment type="caution">
    <text evidence="3">The sequence shown here is derived from an EMBL/GenBank/DDBJ whole genome shotgun (WGS) entry which is preliminary data.</text>
</comment>
<feature type="domain" description="CBM6" evidence="2">
    <location>
        <begin position="712"/>
        <end position="836"/>
    </location>
</feature>
<dbReference type="Pfam" id="PF18370">
    <property type="entry name" value="RGI_lyase"/>
    <property type="match status" value="1"/>
</dbReference>
<dbReference type="InterPro" id="IPR028994">
    <property type="entry name" value="Integrin_alpha_N"/>
</dbReference>
<dbReference type="CDD" id="cd10318">
    <property type="entry name" value="RGL11"/>
    <property type="match status" value="1"/>
</dbReference>
<dbReference type="InterPro" id="IPR041624">
    <property type="entry name" value="RGI_lyase"/>
</dbReference>
<keyword evidence="4" id="KW-1185">Reference proteome</keyword>
<protein>
    <submittedName>
        <fullName evidence="3">Rhamnogalacturonan endolyase</fullName>
    </submittedName>
</protein>
<dbReference type="AlphaFoldDB" id="A0A2M9A8N1"/>
<name>A0A2M9A8N1_9BACT</name>
<dbReference type="GO" id="GO:0030246">
    <property type="term" value="F:carbohydrate binding"/>
    <property type="evidence" value="ECO:0007669"/>
    <property type="project" value="InterPro"/>
</dbReference>
<dbReference type="InterPro" id="IPR049366">
    <property type="entry name" value="RGL11_C"/>
</dbReference>
<feature type="signal peptide" evidence="1">
    <location>
        <begin position="1"/>
        <end position="20"/>
    </location>
</feature>
<accession>A0A2M9A8N1</accession>
<dbReference type="InterPro" id="IPR008979">
    <property type="entry name" value="Galactose-bd-like_sf"/>
</dbReference>
<dbReference type="PROSITE" id="PS51175">
    <property type="entry name" value="CBM6"/>
    <property type="match status" value="1"/>
</dbReference>
<dbReference type="RefSeq" id="WP_157797977.1">
    <property type="nucleotide sequence ID" value="NZ_PGEX01000001.1"/>
</dbReference>
<sequence length="957" mass="103703">MKGFGVAVVSAFLLVGGANASRQMENLDRGLVAVKVSGGVYLSWRLFGTDLSSTVAFNLYRDGKLVNASPITGATNYTDAAGTSSSKYEVRPVIAGVEKSADKTVSVWSSQKLVINLDRPAGGSNSSGSYTYSPNDIAVGDLDGDGEYELVLKWDPSNSQDNSKAGYTGNVFIDAYKLNGKKLWRIDLGMNIRAGAHYTQMLVGDYDSDGYAEVALKTAPGTKDGLGKYISKGAAAGETGHKTDYRNSKGYVLSGNEYLTIFNGQTGAEMATVAYNPSRGKVSDWGDSYGNRVDRFLATNAYLDGVKPSMVFQRGYYTRMALSAYDWDGTNLTQRWYYNAASKGQECYGQGNHNLSAGDVDGDGFDEIIEGNCAIDHNGKFMYRVGYGHGDAIHFGDLVPDRPGLEVWEVHEEKPYGYNLHDAKTGKVIFYETSSSDNGRGLSADVDNTSRGHEFWSAANWNTYNSNGTAIASSRPAYNFRIYWDGDPYDELLDNTTISKWNSSTKKSSNLITFEGNSCNSTKATPNISADILGDWREEVILHNGSNQLYLYTTTIPTEKRMYTLMHDPIYRLGISWQNTAYNQPPHLGFWLANDKDSIPVPDIELVGSVTVPTLIKQGAGSSNQLVLWTEAIEAFSYAYKGCSGAKVEGLPEGITAKIADGTVAISGTPTETGTFPFTVTTYGGEGDAAVKTGSITVIPKAMTSTTGEILSWVNAAYPTDGYGGYEESNAGWIDSGYYNFVNDLTGFGEWKLLSEKTAGNANLTIRFANGGSADRMMNLVFNDSTIGAVSFPSTGNWTTYDSVVIPVVLQKGLNTIALYSMMSDGGPNVDEFEFDAEGVRQWTIEDTSWVNQNLKGEEESEEEKKEDSEGEALMIQGMSSVQAAALSASRNGISYRIPVARASLAVFDANGNVVLKQIVGRQGVIVQEWDALPAGNYIIGIRANGKFLTKISTTKK</sequence>
<dbReference type="InterPro" id="IPR034641">
    <property type="entry name" value="RGL11"/>
</dbReference>
<dbReference type="SUPFAM" id="SSF49785">
    <property type="entry name" value="Galactose-binding domain-like"/>
    <property type="match status" value="1"/>
</dbReference>
<evidence type="ECO:0000259" key="2">
    <source>
        <dbReference type="PROSITE" id="PS51175"/>
    </source>
</evidence>
<dbReference type="OrthoDB" id="9802318at2"/>
<proteinExistence type="predicted"/>
<evidence type="ECO:0000256" key="1">
    <source>
        <dbReference type="SAM" id="SignalP"/>
    </source>
</evidence>
<dbReference type="SUPFAM" id="SSF69318">
    <property type="entry name" value="Integrin alpha N-terminal domain"/>
    <property type="match status" value="1"/>
</dbReference>
<dbReference type="PANTHER" id="PTHR43118:SF1">
    <property type="entry name" value="RHAMNOGALACTURONAN LYASE (EUROFUNG)"/>
    <property type="match status" value="1"/>
</dbReference>